<organism evidence="1 2">
    <name type="scientific">Spelaeicoccus albus</name>
    <dbReference type="NCBI Taxonomy" id="1280376"/>
    <lineage>
        <taxon>Bacteria</taxon>
        <taxon>Bacillati</taxon>
        <taxon>Actinomycetota</taxon>
        <taxon>Actinomycetes</taxon>
        <taxon>Micrococcales</taxon>
        <taxon>Brevibacteriaceae</taxon>
        <taxon>Spelaeicoccus</taxon>
    </lineage>
</organism>
<proteinExistence type="predicted"/>
<keyword evidence="2" id="KW-1185">Reference proteome</keyword>
<dbReference type="InterPro" id="IPR029475">
    <property type="entry name" value="DUF6807"/>
</dbReference>
<dbReference type="Pfam" id="PF14100">
    <property type="entry name" value="DUF6807"/>
    <property type="match status" value="1"/>
</dbReference>
<protein>
    <recommendedName>
        <fullName evidence="3">Methane monooxygenase PmoA-like</fullName>
    </recommendedName>
</protein>
<dbReference type="EMBL" id="JACBZP010000001">
    <property type="protein sequence ID" value="NYI66723.1"/>
    <property type="molecule type" value="Genomic_DNA"/>
</dbReference>
<dbReference type="AlphaFoldDB" id="A0A7Z0AAQ4"/>
<comment type="caution">
    <text evidence="1">The sequence shown here is derived from an EMBL/GenBank/DDBJ whole genome shotgun (WGS) entry which is preliminary data.</text>
</comment>
<evidence type="ECO:0008006" key="3">
    <source>
        <dbReference type="Google" id="ProtNLM"/>
    </source>
</evidence>
<reference evidence="1 2" key="1">
    <citation type="submission" date="2020-07" db="EMBL/GenBank/DDBJ databases">
        <title>Sequencing the genomes of 1000 actinobacteria strains.</title>
        <authorList>
            <person name="Klenk H.-P."/>
        </authorList>
    </citation>
    <scope>NUCLEOTIDE SEQUENCE [LARGE SCALE GENOMIC DNA]</scope>
    <source>
        <strain evidence="1 2">DSM 26341</strain>
    </source>
</reference>
<name>A0A7Z0AAQ4_9MICO</name>
<accession>A0A7Z0AAQ4</accession>
<dbReference type="Proteomes" id="UP000539111">
    <property type="component" value="Unassembled WGS sequence"/>
</dbReference>
<dbReference type="RefSeq" id="WP_179426255.1">
    <property type="nucleotide sequence ID" value="NZ_JACBZP010000001.1"/>
</dbReference>
<gene>
    <name evidence="1" type="ORF">BJY26_001029</name>
</gene>
<evidence type="ECO:0000313" key="1">
    <source>
        <dbReference type="EMBL" id="NYI66723.1"/>
    </source>
</evidence>
<evidence type="ECO:0000313" key="2">
    <source>
        <dbReference type="Proteomes" id="UP000539111"/>
    </source>
</evidence>
<sequence length="312" mass="33831">MTPTTALAVRNDKESGKLDITCGDVRIAEYHYAPDSPAAEAPKPFFHPLRALDGTCATAFRPADHRWHKGLAMTWSEVSGENFWGGPTFDASAQKGGNNGYVWKDNIGSQQHDGFDRLDGDPAEIAIDERLSWITAAGAKWLTERRSIRVSGADADRGVWALDLDTELTNVSGSSLEFGSPTTLGRPAAGYTGLFWRGPRSWVGERFAAPDRSTLGDEAMGTTSDWLALAGESDEVDGTATVLMYAADSDRGPGSRWFARSTPIPAMAPSPAFDETFDLPAADTLRLRHRMLLISGRRDAAELSVIAEANRR</sequence>